<gene>
    <name evidence="3" type="ORF">AOC25_04330</name>
</gene>
<name>A0AAC9IX95_9BURK</name>
<dbReference type="Gene3D" id="1.20.5.300">
    <property type="match status" value="1"/>
</dbReference>
<proteinExistence type="predicted"/>
<evidence type="ECO:0000256" key="2">
    <source>
        <dbReference type="SAM" id="MobiDB-lite"/>
    </source>
</evidence>
<reference evidence="3" key="1">
    <citation type="journal article" date="2017" name="Appl. Environ. Microbiol.">
        <title>Microdiversification of a pelagic Polynucleobacter species is mainly driven by acquisition of genomic islands from a partially interspecific gene pool.</title>
        <authorList>
            <person name="Hoetzinger M."/>
            <person name="Hahn M.W."/>
            <person name="Jezberova J."/>
            <person name="Schmidt J."/>
            <person name="Koll U."/>
        </authorList>
    </citation>
    <scope>NUCLEOTIDE SEQUENCE</scope>
    <source>
        <strain evidence="3">MWH-RechtKol4</strain>
    </source>
</reference>
<dbReference type="Pfam" id="PF04102">
    <property type="entry name" value="SlyX"/>
    <property type="match status" value="1"/>
</dbReference>
<dbReference type="InterPro" id="IPR007236">
    <property type="entry name" value="SlyX"/>
</dbReference>
<feature type="coiled-coil region" evidence="1">
    <location>
        <begin position="10"/>
        <end position="51"/>
    </location>
</feature>
<dbReference type="PANTHER" id="PTHR36508">
    <property type="entry name" value="PROTEIN SLYX"/>
    <property type="match status" value="1"/>
</dbReference>
<dbReference type="OMA" id="LNMTIYR"/>
<sequence>MSMNTPEERITNLEIKLSFTEDLIEKLNETVYKQQQQIEFLYRELKAVKEQAGSGGSGGGSAIDDIPPHY</sequence>
<dbReference type="PANTHER" id="PTHR36508:SF1">
    <property type="entry name" value="PROTEIN SLYX"/>
    <property type="match status" value="1"/>
</dbReference>
<dbReference type="AlphaFoldDB" id="A0AAC9IX95"/>
<accession>A0AAC9IX95</accession>
<dbReference type="Proteomes" id="UP000182060">
    <property type="component" value="Chromosome"/>
</dbReference>
<dbReference type="EMBL" id="CP015017">
    <property type="protein sequence ID" value="APC00908.1"/>
    <property type="molecule type" value="Genomic_DNA"/>
</dbReference>
<dbReference type="RefSeq" id="WP_011902556.1">
    <property type="nucleotide sequence ID" value="NZ_CP015016.1"/>
</dbReference>
<evidence type="ECO:0000313" key="3">
    <source>
        <dbReference type="EMBL" id="APC00908.1"/>
    </source>
</evidence>
<keyword evidence="1" id="KW-0175">Coiled coil</keyword>
<organism evidence="3 4">
    <name type="scientific">Polynucleobacter asymbioticus</name>
    <dbReference type="NCBI Taxonomy" id="576611"/>
    <lineage>
        <taxon>Bacteria</taxon>
        <taxon>Pseudomonadati</taxon>
        <taxon>Pseudomonadota</taxon>
        <taxon>Betaproteobacteria</taxon>
        <taxon>Burkholderiales</taxon>
        <taxon>Burkholderiaceae</taxon>
        <taxon>Polynucleobacter</taxon>
    </lineage>
</organism>
<dbReference type="GeneID" id="31481073"/>
<protein>
    <submittedName>
        <fullName evidence="3">SlyX protein</fullName>
    </submittedName>
</protein>
<feature type="region of interest" description="Disordered" evidence="2">
    <location>
        <begin position="51"/>
        <end position="70"/>
    </location>
</feature>
<evidence type="ECO:0000313" key="4">
    <source>
        <dbReference type="Proteomes" id="UP000182060"/>
    </source>
</evidence>
<evidence type="ECO:0000256" key="1">
    <source>
        <dbReference type="SAM" id="Coils"/>
    </source>
</evidence>